<keyword evidence="1" id="KW-0812">Transmembrane</keyword>
<feature type="transmembrane region" description="Helical" evidence="1">
    <location>
        <begin position="12"/>
        <end position="29"/>
    </location>
</feature>
<accession>A0A9P2W2Z0</accession>
<evidence type="ECO:0000313" key="3">
    <source>
        <dbReference type="Proteomes" id="UP000002648"/>
    </source>
</evidence>
<reference evidence="2 3" key="1">
    <citation type="submission" date="2012-03" db="EMBL/GenBank/DDBJ databases">
        <title>The Genome Sequence of Bartonella taylorii 8TBB.</title>
        <authorList>
            <consortium name="The Broad Institute Genome Sequencing Platform"/>
            <consortium name="The Broad Institute Genome Sequencing Center for Infectious Disease"/>
            <person name="Feldgarden M."/>
            <person name="Kirby J."/>
            <person name="Kosoy M."/>
            <person name="Birtles R."/>
            <person name="Probert W.S."/>
            <person name="Chiaraviglio L."/>
            <person name="Young S.K."/>
            <person name="Zeng Q."/>
            <person name="Gargeya S."/>
            <person name="Fitzgerald M."/>
            <person name="Haas B."/>
            <person name="Abouelleil A."/>
            <person name="Alvarado L."/>
            <person name="Arachchi H.M."/>
            <person name="Berlin A."/>
            <person name="Chapman S.B."/>
            <person name="Gearin G."/>
            <person name="Goldberg J."/>
            <person name="Griggs A."/>
            <person name="Gujja S."/>
            <person name="Hansen M."/>
            <person name="Heiman D."/>
            <person name="Howarth C."/>
            <person name="Larimer J."/>
            <person name="Lui A."/>
            <person name="MacDonald P.J.P."/>
            <person name="McCowen C."/>
            <person name="Montmayeur A."/>
            <person name="Murphy C."/>
            <person name="Neiman D."/>
            <person name="Pearson M."/>
            <person name="Priest M."/>
            <person name="Roberts A."/>
            <person name="Saif S."/>
            <person name="Shea T."/>
            <person name="Sisk P."/>
            <person name="Stolte C."/>
            <person name="Sykes S."/>
            <person name="Wortman J."/>
            <person name="Nusbaum C."/>
            <person name="Birren B."/>
        </authorList>
    </citation>
    <scope>NUCLEOTIDE SEQUENCE [LARGE SCALE GENOMIC DNA]</scope>
    <source>
        <strain evidence="2 3">8TBB</strain>
    </source>
</reference>
<dbReference type="Proteomes" id="UP000002648">
    <property type="component" value="Unassembled WGS sequence"/>
</dbReference>
<sequence>MNIQSDLGIKDFISFYSIALRIIFAKFIAL</sequence>
<evidence type="ECO:0000256" key="1">
    <source>
        <dbReference type="SAM" id="Phobius"/>
    </source>
</evidence>
<protein>
    <submittedName>
        <fullName evidence="2">Uncharacterized protein</fullName>
    </submittedName>
</protein>
<gene>
    <name evidence="2" type="ORF">ME9_00672</name>
</gene>
<keyword evidence="3" id="KW-1185">Reference proteome</keyword>
<organism evidence="2 3">
    <name type="scientific">Bartonella taylorii 8TBB</name>
    <dbReference type="NCBI Taxonomy" id="1094560"/>
    <lineage>
        <taxon>Bacteria</taxon>
        <taxon>Pseudomonadati</taxon>
        <taxon>Pseudomonadota</taxon>
        <taxon>Alphaproteobacteria</taxon>
        <taxon>Hyphomicrobiales</taxon>
        <taxon>Bartonellaceae</taxon>
        <taxon>Bartonella</taxon>
    </lineage>
</organism>
<dbReference type="AlphaFoldDB" id="A0A9P2W2Z0"/>
<keyword evidence="1" id="KW-0472">Membrane</keyword>
<name>A0A9P2W2Z0_BARTA</name>
<proteinExistence type="predicted"/>
<comment type="caution">
    <text evidence="2">The sequence shown here is derived from an EMBL/GenBank/DDBJ whole genome shotgun (WGS) entry which is preliminary data.</text>
</comment>
<dbReference type="EMBL" id="AIMD01000023">
    <property type="protein sequence ID" value="EJF96030.1"/>
    <property type="molecule type" value="Genomic_DNA"/>
</dbReference>
<keyword evidence="1" id="KW-1133">Transmembrane helix</keyword>
<evidence type="ECO:0000313" key="2">
    <source>
        <dbReference type="EMBL" id="EJF96030.1"/>
    </source>
</evidence>